<dbReference type="SUPFAM" id="SSF75169">
    <property type="entry name" value="DsrEFH-like"/>
    <property type="match status" value="1"/>
</dbReference>
<sequence>MTQTKKVLLLTRHAPYGGSLARAAVDAALAAAAFEQAPSLLFMGDAVLQLVSDQDASAVGTRSHGRVLESLPLYDIDQVFVDQTALLEYGLTSHDLAIDVILLDDPAMRQMLADHDHILSF</sequence>
<keyword evidence="3" id="KW-1185">Reference proteome</keyword>
<accession>A0A7W2TUL1</accession>
<dbReference type="InterPro" id="IPR027396">
    <property type="entry name" value="DsrEFH-like"/>
</dbReference>
<dbReference type="AlphaFoldDB" id="A0A7W2TUL1"/>
<reference evidence="2 3" key="1">
    <citation type="submission" date="2020-07" db="EMBL/GenBank/DDBJ databases">
        <title>Halieaceae bacterium, F7430, whole genome shotgun sequencing project.</title>
        <authorList>
            <person name="Jiang S."/>
            <person name="Liu Z.W."/>
            <person name="Du Z.J."/>
        </authorList>
    </citation>
    <scope>NUCLEOTIDE SEQUENCE [LARGE SCALE GENOMIC DNA]</scope>
    <source>
        <strain evidence="2 3">F7430</strain>
    </source>
</reference>
<comment type="similarity">
    <text evidence="1">Belongs to the DsrF/TusC family.</text>
</comment>
<dbReference type="RefSeq" id="WP_182168985.1">
    <property type="nucleotide sequence ID" value="NZ_JACFXU010000013.1"/>
</dbReference>
<evidence type="ECO:0000313" key="3">
    <source>
        <dbReference type="Proteomes" id="UP000539350"/>
    </source>
</evidence>
<dbReference type="PANTHER" id="PTHR38780:SF1">
    <property type="entry name" value="PROTEIN TUSC"/>
    <property type="match status" value="1"/>
</dbReference>
<evidence type="ECO:0000313" key="2">
    <source>
        <dbReference type="EMBL" id="MBA6412168.1"/>
    </source>
</evidence>
<protein>
    <submittedName>
        <fullName evidence="2">Sulfurtransferase complex subunit TusC</fullName>
    </submittedName>
</protein>
<organism evidence="2 3">
    <name type="scientific">Sediminihaliea albiluteola</name>
    <dbReference type="NCBI Taxonomy" id="2758564"/>
    <lineage>
        <taxon>Bacteria</taxon>
        <taxon>Pseudomonadati</taxon>
        <taxon>Pseudomonadota</taxon>
        <taxon>Gammaproteobacteria</taxon>
        <taxon>Cellvibrionales</taxon>
        <taxon>Halieaceae</taxon>
        <taxon>Sediminihaliea</taxon>
    </lineage>
</organism>
<dbReference type="InterPro" id="IPR017462">
    <property type="entry name" value="Sulphur_relay_TusC/DsrF"/>
</dbReference>
<comment type="caution">
    <text evidence="2">The sequence shown here is derived from an EMBL/GenBank/DDBJ whole genome shotgun (WGS) entry which is preliminary data.</text>
</comment>
<evidence type="ECO:0000256" key="1">
    <source>
        <dbReference type="ARBA" id="ARBA00005996"/>
    </source>
</evidence>
<gene>
    <name evidence="2" type="primary">tusC</name>
    <name evidence="2" type="ORF">H2508_03495</name>
</gene>
<dbReference type="NCBIfam" id="NF001238">
    <property type="entry name" value="PRK00211.1"/>
    <property type="match status" value="1"/>
</dbReference>
<dbReference type="NCBIfam" id="TIGR03010">
    <property type="entry name" value="sulf_tusC_dsrF"/>
    <property type="match status" value="1"/>
</dbReference>
<name>A0A7W2TUL1_9GAMM</name>
<dbReference type="Gene3D" id="3.40.1260.10">
    <property type="entry name" value="DsrEFH-like"/>
    <property type="match status" value="1"/>
</dbReference>
<proteinExistence type="inferred from homology"/>
<dbReference type="Proteomes" id="UP000539350">
    <property type="component" value="Unassembled WGS sequence"/>
</dbReference>
<dbReference type="Pfam" id="PF02635">
    <property type="entry name" value="DsrE"/>
    <property type="match status" value="1"/>
</dbReference>
<dbReference type="PANTHER" id="PTHR38780">
    <property type="entry name" value="PROTEIN TUSC"/>
    <property type="match status" value="1"/>
</dbReference>
<dbReference type="InterPro" id="IPR003787">
    <property type="entry name" value="Sulphur_relay_DsrE/F-like"/>
</dbReference>
<dbReference type="EMBL" id="JACFXU010000013">
    <property type="protein sequence ID" value="MBA6412168.1"/>
    <property type="molecule type" value="Genomic_DNA"/>
</dbReference>
<keyword evidence="2" id="KW-0808">Transferase</keyword>
<dbReference type="GO" id="GO:0016740">
    <property type="term" value="F:transferase activity"/>
    <property type="evidence" value="ECO:0007669"/>
    <property type="project" value="UniProtKB-KW"/>
</dbReference>